<dbReference type="InterPro" id="IPR039426">
    <property type="entry name" value="TonB-dep_rcpt-like"/>
</dbReference>
<evidence type="ECO:0000256" key="7">
    <source>
        <dbReference type="ARBA" id="ARBA00023136"/>
    </source>
</evidence>
<accession>B8FM15</accession>
<dbReference type="KEGG" id="dal:Dalk_4063"/>
<dbReference type="AlphaFoldDB" id="B8FM15"/>
<keyword evidence="8 15" id="KW-0675">Receptor</keyword>
<evidence type="ECO:0000256" key="11">
    <source>
        <dbReference type="RuleBase" id="RU003357"/>
    </source>
</evidence>
<keyword evidence="3 10" id="KW-1134">Transmembrane beta strand</keyword>
<reference evidence="15 16" key="1">
    <citation type="journal article" date="2012" name="Environ. Microbiol.">
        <title>The genome sequence of Desulfatibacillum alkenivorans AK-01: a blueprint for anaerobic alkane oxidation.</title>
        <authorList>
            <person name="Callaghan A.V."/>
            <person name="Morris B.E."/>
            <person name="Pereira I.A."/>
            <person name="McInerney M.J."/>
            <person name="Austin R.N."/>
            <person name="Groves J.T."/>
            <person name="Kukor J.J."/>
            <person name="Suflita J.M."/>
            <person name="Young L.Y."/>
            <person name="Zylstra G.J."/>
            <person name="Wawrik B."/>
        </authorList>
    </citation>
    <scope>NUCLEOTIDE SEQUENCE [LARGE SCALE GENOMIC DNA]</scope>
    <source>
        <strain evidence="15 16">AK-01</strain>
    </source>
</reference>
<dbReference type="GO" id="GO:0009279">
    <property type="term" value="C:cell outer membrane"/>
    <property type="evidence" value="ECO:0007669"/>
    <property type="project" value="UniProtKB-SubCell"/>
</dbReference>
<dbReference type="GO" id="GO:0015344">
    <property type="term" value="F:siderophore uptake transmembrane transporter activity"/>
    <property type="evidence" value="ECO:0007669"/>
    <property type="project" value="TreeGrafter"/>
</dbReference>
<dbReference type="PROSITE" id="PS52016">
    <property type="entry name" value="TONB_DEPENDENT_REC_3"/>
    <property type="match status" value="1"/>
</dbReference>
<feature type="domain" description="TonB-dependent receptor plug" evidence="14">
    <location>
        <begin position="51"/>
        <end position="159"/>
    </location>
</feature>
<dbReference type="Pfam" id="PF00593">
    <property type="entry name" value="TonB_dep_Rec_b-barrel"/>
    <property type="match status" value="1"/>
</dbReference>
<dbReference type="Proteomes" id="UP000000739">
    <property type="component" value="Chromosome"/>
</dbReference>
<feature type="chain" id="PRO_5002869530" evidence="12">
    <location>
        <begin position="29"/>
        <end position="676"/>
    </location>
</feature>
<dbReference type="PANTHER" id="PTHR30069:SF29">
    <property type="entry name" value="HEMOGLOBIN AND HEMOGLOBIN-HAPTOGLOBIN-BINDING PROTEIN 1-RELATED"/>
    <property type="match status" value="1"/>
</dbReference>
<keyword evidence="4 10" id="KW-0812">Transmembrane</keyword>
<dbReference type="EMBL" id="CP001322">
    <property type="protein sequence ID" value="ACL05748.1"/>
    <property type="molecule type" value="Genomic_DNA"/>
</dbReference>
<dbReference type="eggNOG" id="COG4206">
    <property type="taxonomic scope" value="Bacteria"/>
</dbReference>
<keyword evidence="16" id="KW-1185">Reference proteome</keyword>
<keyword evidence="9 10" id="KW-0998">Cell outer membrane</keyword>
<comment type="subcellular location">
    <subcellularLocation>
        <location evidence="1 10">Cell outer membrane</location>
        <topology evidence="1 10">Multi-pass membrane protein</topology>
    </subcellularLocation>
</comment>
<dbReference type="InterPro" id="IPR037066">
    <property type="entry name" value="Plug_dom_sf"/>
</dbReference>
<organism evidence="15 16">
    <name type="scientific">Desulfatibacillum aliphaticivorans</name>
    <dbReference type="NCBI Taxonomy" id="218208"/>
    <lineage>
        <taxon>Bacteria</taxon>
        <taxon>Pseudomonadati</taxon>
        <taxon>Thermodesulfobacteriota</taxon>
        <taxon>Desulfobacteria</taxon>
        <taxon>Desulfobacterales</taxon>
        <taxon>Desulfatibacillaceae</taxon>
        <taxon>Desulfatibacillum</taxon>
    </lineage>
</organism>
<dbReference type="GO" id="GO:0044718">
    <property type="term" value="P:siderophore transmembrane transport"/>
    <property type="evidence" value="ECO:0007669"/>
    <property type="project" value="TreeGrafter"/>
</dbReference>
<keyword evidence="6 11" id="KW-0798">TonB box</keyword>
<sequence>MNRLAKQCFMGVFALSACVCLLIQTGFAEEIAEPKTDETIVVKSTKIERKLENVTDSVTVISEYDIKSKQFTDFTEVLRFTPGVEFKQAGGPGQFSYPKMRGYGEGHFLVVIDGVKINEGLGGSVGHFLGQLDPSIVENVEILRGPQSALYGANTTAGVIAITTKGGVEGQQINFGGEYGSLDWKKAYASSRGTKDNLKYGVNVAMTDSGGVHKFETYDNQTASANMGYTLGSVELGASLTYMKTEFNSAELDESSDDCSQANTTHWAFQTPDPHNTNTYDHWIGSLSVNHTINEKFSQKAMYGWFKKESTGIDINDGFLGYQEAPYDGFVFGGAPPYAAGERVPIKDGGNGLSSNTKNQNYQFEYNFIYDANIGQNHANTLLLGYEYIKQEGQKWGRYGEAEAEAKNDSFFLNDQLLLMDETLILSGGLRFDDHETYCDQTNYKLGASYLFKSVGTTLFTNYGTSFRAPTVSNMYDPKYGNPGITPEDGWTYEGGVRQSLFGKRLNAEVCYWKSELDNIIVYDSKQKRFYVNGTGAYVNRDNGETEGVELGLSFMATHTVTVSANYTYCDSYSFEDGEKFRNVQVARNKANLDIAYDDGKYTFNIHPYYTGPRLRWNGDIEMDDYLRVDAAASVRVLNNVKLYTRLENLTDDKTQEGLGYEQPGFYGIIGVEIEH</sequence>
<dbReference type="HOGENOM" id="CLU_008287_18_5_7"/>
<gene>
    <name evidence="15" type="ordered locus">Dalk_4063</name>
</gene>
<evidence type="ECO:0000259" key="14">
    <source>
        <dbReference type="Pfam" id="PF07715"/>
    </source>
</evidence>
<evidence type="ECO:0000313" key="15">
    <source>
        <dbReference type="EMBL" id="ACL05748.1"/>
    </source>
</evidence>
<evidence type="ECO:0000259" key="13">
    <source>
        <dbReference type="Pfam" id="PF00593"/>
    </source>
</evidence>
<dbReference type="Pfam" id="PF07715">
    <property type="entry name" value="Plug"/>
    <property type="match status" value="1"/>
</dbReference>
<keyword evidence="2 10" id="KW-0813">Transport</keyword>
<dbReference type="CDD" id="cd01347">
    <property type="entry name" value="ligand_gated_channel"/>
    <property type="match status" value="1"/>
</dbReference>
<protein>
    <submittedName>
        <fullName evidence="15">TonB-dependent receptor plug</fullName>
    </submittedName>
</protein>
<dbReference type="InterPro" id="IPR036942">
    <property type="entry name" value="Beta-barrel_TonB_sf"/>
</dbReference>
<keyword evidence="7 10" id="KW-0472">Membrane</keyword>
<dbReference type="SUPFAM" id="SSF56935">
    <property type="entry name" value="Porins"/>
    <property type="match status" value="1"/>
</dbReference>
<evidence type="ECO:0000256" key="2">
    <source>
        <dbReference type="ARBA" id="ARBA00022448"/>
    </source>
</evidence>
<evidence type="ECO:0000256" key="6">
    <source>
        <dbReference type="ARBA" id="ARBA00023077"/>
    </source>
</evidence>
<evidence type="ECO:0000256" key="3">
    <source>
        <dbReference type="ARBA" id="ARBA00022452"/>
    </source>
</evidence>
<evidence type="ECO:0000256" key="9">
    <source>
        <dbReference type="ARBA" id="ARBA00023237"/>
    </source>
</evidence>
<evidence type="ECO:0000313" key="16">
    <source>
        <dbReference type="Proteomes" id="UP000000739"/>
    </source>
</evidence>
<evidence type="ECO:0000256" key="5">
    <source>
        <dbReference type="ARBA" id="ARBA00022729"/>
    </source>
</evidence>
<comment type="similarity">
    <text evidence="10 11">Belongs to the TonB-dependent receptor family.</text>
</comment>
<dbReference type="PROSITE" id="PS51257">
    <property type="entry name" value="PROKAR_LIPOPROTEIN"/>
    <property type="match status" value="1"/>
</dbReference>
<dbReference type="RefSeq" id="WP_015948796.1">
    <property type="nucleotide sequence ID" value="NC_011768.1"/>
</dbReference>
<dbReference type="InterPro" id="IPR000531">
    <property type="entry name" value="Beta-barrel_TonB"/>
</dbReference>
<evidence type="ECO:0000256" key="12">
    <source>
        <dbReference type="SAM" id="SignalP"/>
    </source>
</evidence>
<name>B8FM15_DESAL</name>
<dbReference type="Gene3D" id="2.40.170.20">
    <property type="entry name" value="TonB-dependent receptor, beta-barrel domain"/>
    <property type="match status" value="1"/>
</dbReference>
<dbReference type="InterPro" id="IPR012910">
    <property type="entry name" value="Plug_dom"/>
</dbReference>
<evidence type="ECO:0000256" key="1">
    <source>
        <dbReference type="ARBA" id="ARBA00004571"/>
    </source>
</evidence>
<feature type="domain" description="TonB-dependent receptor-like beta-barrel" evidence="13">
    <location>
        <begin position="264"/>
        <end position="650"/>
    </location>
</feature>
<evidence type="ECO:0000256" key="10">
    <source>
        <dbReference type="PROSITE-ProRule" id="PRU01360"/>
    </source>
</evidence>
<dbReference type="Gene3D" id="2.170.130.10">
    <property type="entry name" value="TonB-dependent receptor, plug domain"/>
    <property type="match status" value="1"/>
</dbReference>
<evidence type="ECO:0000256" key="4">
    <source>
        <dbReference type="ARBA" id="ARBA00022692"/>
    </source>
</evidence>
<dbReference type="PANTHER" id="PTHR30069">
    <property type="entry name" value="TONB-DEPENDENT OUTER MEMBRANE RECEPTOR"/>
    <property type="match status" value="1"/>
</dbReference>
<keyword evidence="5 12" id="KW-0732">Signal</keyword>
<evidence type="ECO:0000256" key="8">
    <source>
        <dbReference type="ARBA" id="ARBA00023170"/>
    </source>
</evidence>
<proteinExistence type="inferred from homology"/>
<feature type="signal peptide" evidence="12">
    <location>
        <begin position="1"/>
        <end position="28"/>
    </location>
</feature>